<organism evidence="1 2">
    <name type="scientific">Bythopirellula polymerisocia</name>
    <dbReference type="NCBI Taxonomy" id="2528003"/>
    <lineage>
        <taxon>Bacteria</taxon>
        <taxon>Pseudomonadati</taxon>
        <taxon>Planctomycetota</taxon>
        <taxon>Planctomycetia</taxon>
        <taxon>Pirellulales</taxon>
        <taxon>Lacipirellulaceae</taxon>
        <taxon>Bythopirellula</taxon>
    </lineage>
</organism>
<name>A0A5C6C897_9BACT</name>
<proteinExistence type="predicted"/>
<keyword evidence="2" id="KW-1185">Reference proteome</keyword>
<reference evidence="1 2" key="1">
    <citation type="submission" date="2019-02" db="EMBL/GenBank/DDBJ databases">
        <title>Deep-cultivation of Planctomycetes and their phenomic and genomic characterization uncovers novel biology.</title>
        <authorList>
            <person name="Wiegand S."/>
            <person name="Jogler M."/>
            <person name="Boedeker C."/>
            <person name="Pinto D."/>
            <person name="Vollmers J."/>
            <person name="Rivas-Marin E."/>
            <person name="Kohn T."/>
            <person name="Peeters S.H."/>
            <person name="Heuer A."/>
            <person name="Rast P."/>
            <person name="Oberbeckmann S."/>
            <person name="Bunk B."/>
            <person name="Jeske O."/>
            <person name="Meyerdierks A."/>
            <person name="Storesund J.E."/>
            <person name="Kallscheuer N."/>
            <person name="Luecker S."/>
            <person name="Lage O.M."/>
            <person name="Pohl T."/>
            <person name="Merkel B.J."/>
            <person name="Hornburger P."/>
            <person name="Mueller R.-W."/>
            <person name="Bruemmer F."/>
            <person name="Labrenz M."/>
            <person name="Spormann A.M."/>
            <person name="Op Den Camp H."/>
            <person name="Overmann J."/>
            <person name="Amann R."/>
            <person name="Jetten M.S.M."/>
            <person name="Mascher T."/>
            <person name="Medema M.H."/>
            <person name="Devos D.P."/>
            <person name="Kaster A.-K."/>
            <person name="Ovreas L."/>
            <person name="Rohde M."/>
            <person name="Galperin M.Y."/>
            <person name="Jogler C."/>
        </authorList>
    </citation>
    <scope>NUCLEOTIDE SEQUENCE [LARGE SCALE GENOMIC DNA]</scope>
    <source>
        <strain evidence="1 2">Pla144</strain>
    </source>
</reference>
<evidence type="ECO:0000313" key="1">
    <source>
        <dbReference type="EMBL" id="TWU20893.1"/>
    </source>
</evidence>
<protein>
    <submittedName>
        <fullName evidence="1">Uncharacterized protein</fullName>
    </submittedName>
</protein>
<gene>
    <name evidence="1" type="ORF">Pla144_47930</name>
</gene>
<dbReference type="AlphaFoldDB" id="A0A5C6C897"/>
<dbReference type="Proteomes" id="UP000318437">
    <property type="component" value="Unassembled WGS sequence"/>
</dbReference>
<sequence length="79" mass="9434">MPRVFRHFTPKAFQSPATSLRDIHRREFSVVPKVFEYNTIEHPLLHLLKTEVDLRYNYRFLSQVLSCNLMTCQLATDHE</sequence>
<comment type="caution">
    <text evidence="1">The sequence shown here is derived from an EMBL/GenBank/DDBJ whole genome shotgun (WGS) entry which is preliminary data.</text>
</comment>
<accession>A0A5C6C897</accession>
<dbReference type="EMBL" id="SJPS01000012">
    <property type="protein sequence ID" value="TWU20893.1"/>
    <property type="molecule type" value="Genomic_DNA"/>
</dbReference>
<evidence type="ECO:0000313" key="2">
    <source>
        <dbReference type="Proteomes" id="UP000318437"/>
    </source>
</evidence>